<gene>
    <name evidence="1" type="ORF">UFOVP329_53</name>
</gene>
<reference evidence="1" key="1">
    <citation type="submission" date="2020-04" db="EMBL/GenBank/DDBJ databases">
        <authorList>
            <person name="Chiriac C."/>
            <person name="Salcher M."/>
            <person name="Ghai R."/>
            <person name="Kavagutti S V."/>
        </authorList>
    </citation>
    <scope>NUCLEOTIDE SEQUENCE</scope>
</reference>
<accession>A0A6J5LW44</accession>
<sequence length="106" mass="12032">MDTPNNESRVEVAIYADHCAMRGRVCSDPEKHYGKDWRHSHDLNVWSGDNEQDLIDGCLARLNAWGPERSVQRNARTVLESLGHTLLYRRANGQLDISPDPSSDDE</sequence>
<proteinExistence type="predicted"/>
<organism evidence="1">
    <name type="scientific">uncultured Caudovirales phage</name>
    <dbReference type="NCBI Taxonomy" id="2100421"/>
    <lineage>
        <taxon>Viruses</taxon>
        <taxon>Duplodnaviria</taxon>
        <taxon>Heunggongvirae</taxon>
        <taxon>Uroviricota</taxon>
        <taxon>Caudoviricetes</taxon>
        <taxon>Peduoviridae</taxon>
        <taxon>Maltschvirus</taxon>
        <taxon>Maltschvirus maltsch</taxon>
    </lineage>
</organism>
<evidence type="ECO:0000313" key="1">
    <source>
        <dbReference type="EMBL" id="CAB4138291.1"/>
    </source>
</evidence>
<dbReference type="EMBL" id="LR796342">
    <property type="protein sequence ID" value="CAB4138291.1"/>
    <property type="molecule type" value="Genomic_DNA"/>
</dbReference>
<name>A0A6J5LW44_9CAUD</name>
<protein>
    <submittedName>
        <fullName evidence="1">Uncharacterized protein</fullName>
    </submittedName>
</protein>